<evidence type="ECO:0000256" key="3">
    <source>
        <dbReference type="SAM" id="MobiDB-lite"/>
    </source>
</evidence>
<dbReference type="Pfam" id="PF14559">
    <property type="entry name" value="TPR_19"/>
    <property type="match status" value="1"/>
</dbReference>
<feature type="domain" description="OmpR/PhoB-type" evidence="5">
    <location>
        <begin position="43"/>
        <end position="137"/>
    </location>
</feature>
<dbReference type="GO" id="GO:0003677">
    <property type="term" value="F:DNA binding"/>
    <property type="evidence" value="ECO:0007669"/>
    <property type="project" value="UniProtKB-UniRule"/>
</dbReference>
<reference evidence="7" key="2">
    <citation type="submission" date="2019-06" db="EMBL/GenBank/DDBJ databases">
        <title>Co-occurence of chitin degradation, pigmentation and bioactivity in marine Pseudoalteromonas.</title>
        <authorList>
            <person name="Sonnenschein E.C."/>
            <person name="Bech P.K."/>
        </authorList>
    </citation>
    <scope>NUCLEOTIDE SEQUENCE [LARGE SCALE GENOMIC DNA]</scope>
    <source>
        <strain evidence="7">S2676</strain>
    </source>
</reference>
<feature type="region of interest" description="Disordered" evidence="3">
    <location>
        <begin position="346"/>
        <end position="366"/>
    </location>
</feature>
<dbReference type="Gene3D" id="1.25.40.10">
    <property type="entry name" value="Tetratricopeptide repeat domain"/>
    <property type="match status" value="1"/>
</dbReference>
<evidence type="ECO:0000259" key="5">
    <source>
        <dbReference type="PROSITE" id="PS51755"/>
    </source>
</evidence>
<protein>
    <recommendedName>
        <fullName evidence="5">OmpR/PhoB-type domain-containing protein</fullName>
    </recommendedName>
</protein>
<dbReference type="InterPro" id="IPR036388">
    <property type="entry name" value="WH-like_DNA-bd_sf"/>
</dbReference>
<dbReference type="PROSITE" id="PS51755">
    <property type="entry name" value="OMPR_PHOB"/>
    <property type="match status" value="1"/>
</dbReference>
<keyword evidence="1 2" id="KW-0238">DNA-binding</keyword>
<proteinExistence type="predicted"/>
<keyword evidence="4" id="KW-1133">Transmembrane helix</keyword>
<feature type="transmembrane region" description="Helical" evidence="4">
    <location>
        <begin position="20"/>
        <end position="37"/>
    </location>
</feature>
<keyword evidence="4" id="KW-0812">Transmembrane</keyword>
<dbReference type="Gene3D" id="1.10.10.10">
    <property type="entry name" value="Winged helix-like DNA-binding domain superfamily/Winged helix DNA-binding domain"/>
    <property type="match status" value="1"/>
</dbReference>
<organism evidence="6 7">
    <name type="scientific">Pseudoalteromonas rubra</name>
    <dbReference type="NCBI Taxonomy" id="43658"/>
    <lineage>
        <taxon>Bacteria</taxon>
        <taxon>Pseudomonadati</taxon>
        <taxon>Pseudomonadota</taxon>
        <taxon>Gammaproteobacteria</taxon>
        <taxon>Alteromonadales</taxon>
        <taxon>Pseudoalteromonadaceae</taxon>
        <taxon>Pseudoalteromonas</taxon>
    </lineage>
</organism>
<dbReference type="InterPro" id="IPR001867">
    <property type="entry name" value="OmpR/PhoB-type_DNA-bd"/>
</dbReference>
<evidence type="ECO:0000313" key="7">
    <source>
        <dbReference type="Proteomes" id="UP000310249"/>
    </source>
</evidence>
<reference evidence="6 7" key="1">
    <citation type="submission" date="2018-01" db="EMBL/GenBank/DDBJ databases">
        <authorList>
            <person name="Paulsen S."/>
            <person name="Gram L.K."/>
        </authorList>
    </citation>
    <scope>NUCLEOTIDE SEQUENCE [LARGE SCALE GENOMIC DNA]</scope>
    <source>
        <strain evidence="6 7">S2676</strain>
    </source>
</reference>
<sequence length="366" mass="41488">MKAKVSFLYLINRRKQILPLYSFFLIFMIRLGLYCGHSRRTDMAEYRFLSYRFDCQTHTLKQGKQTLELRPKAAQVLGYLLQHANILVTKQQIIEAVWGHTYVQDHRLFQLISELRKLAPEQELIRTYPNQGYCWQVKTKRVSTRPMRQLAALAASVVLSLGTVSTAYLNSQHSATTTPTFLPALTAYHKAIIAFEQQDYAHAQQWLTFSLQENPDSIEAQLLMAETLLQLKDTAQAQHYANNVVKHTLANSYYFSQASDVLSRLSASQARFTEALDFAIQGQQAIDEQAICSAVVMQQRIADLILAQPTPLHSPKLQNATVQLVTTPDSHPQQATLCKQLTQPGPTSMRLCPANHDVQTGRERLA</sequence>
<dbReference type="Proteomes" id="UP000310249">
    <property type="component" value="Unassembled WGS sequence"/>
</dbReference>
<dbReference type="GO" id="GO:0000160">
    <property type="term" value="P:phosphorelay signal transduction system"/>
    <property type="evidence" value="ECO:0007669"/>
    <property type="project" value="InterPro"/>
</dbReference>
<dbReference type="Pfam" id="PF00486">
    <property type="entry name" value="Trans_reg_C"/>
    <property type="match status" value="1"/>
</dbReference>
<evidence type="ECO:0000256" key="1">
    <source>
        <dbReference type="ARBA" id="ARBA00023125"/>
    </source>
</evidence>
<dbReference type="GO" id="GO:0006355">
    <property type="term" value="P:regulation of DNA-templated transcription"/>
    <property type="evidence" value="ECO:0007669"/>
    <property type="project" value="InterPro"/>
</dbReference>
<dbReference type="SMART" id="SM00862">
    <property type="entry name" value="Trans_reg_C"/>
    <property type="match status" value="1"/>
</dbReference>
<dbReference type="CDD" id="cd00383">
    <property type="entry name" value="trans_reg_C"/>
    <property type="match status" value="1"/>
</dbReference>
<evidence type="ECO:0000256" key="4">
    <source>
        <dbReference type="SAM" id="Phobius"/>
    </source>
</evidence>
<accession>A0A5S3WV87</accession>
<dbReference type="SUPFAM" id="SSF46894">
    <property type="entry name" value="C-terminal effector domain of the bipartite response regulators"/>
    <property type="match status" value="1"/>
</dbReference>
<dbReference type="EMBL" id="PNCI01000002">
    <property type="protein sequence ID" value="TMP32760.1"/>
    <property type="molecule type" value="Genomic_DNA"/>
</dbReference>
<dbReference type="AlphaFoldDB" id="A0A5S3WV87"/>
<gene>
    <name evidence="6" type="ORF">CWB99_01300</name>
</gene>
<evidence type="ECO:0000256" key="2">
    <source>
        <dbReference type="PROSITE-ProRule" id="PRU01091"/>
    </source>
</evidence>
<evidence type="ECO:0000313" key="6">
    <source>
        <dbReference type="EMBL" id="TMP32760.1"/>
    </source>
</evidence>
<dbReference type="InterPro" id="IPR016032">
    <property type="entry name" value="Sig_transdc_resp-reg_C-effctor"/>
</dbReference>
<name>A0A5S3WV87_9GAMM</name>
<keyword evidence="4" id="KW-0472">Membrane</keyword>
<dbReference type="InterPro" id="IPR011990">
    <property type="entry name" value="TPR-like_helical_dom_sf"/>
</dbReference>
<comment type="caution">
    <text evidence="6">The sequence shown here is derived from an EMBL/GenBank/DDBJ whole genome shotgun (WGS) entry which is preliminary data.</text>
</comment>
<feature type="DNA-binding region" description="OmpR/PhoB-type" evidence="2">
    <location>
        <begin position="43"/>
        <end position="137"/>
    </location>
</feature>
<dbReference type="SUPFAM" id="SSF48452">
    <property type="entry name" value="TPR-like"/>
    <property type="match status" value="1"/>
</dbReference>